<feature type="domain" description="DUF6937" evidence="2">
    <location>
        <begin position="133"/>
        <end position="298"/>
    </location>
</feature>
<proteinExistence type="predicted"/>
<keyword evidence="1" id="KW-0812">Transmembrane</keyword>
<dbReference type="Pfam" id="PF22053">
    <property type="entry name" value="DUF6938"/>
    <property type="match status" value="1"/>
</dbReference>
<dbReference type="OrthoDB" id="429012at2759"/>
<organism evidence="4 5">
    <name type="scientific">Fragilariopsis cylindrus CCMP1102</name>
    <dbReference type="NCBI Taxonomy" id="635003"/>
    <lineage>
        <taxon>Eukaryota</taxon>
        <taxon>Sar</taxon>
        <taxon>Stramenopiles</taxon>
        <taxon>Ochrophyta</taxon>
        <taxon>Bacillariophyta</taxon>
        <taxon>Bacillariophyceae</taxon>
        <taxon>Bacillariophycidae</taxon>
        <taxon>Bacillariales</taxon>
        <taxon>Bacillariaceae</taxon>
        <taxon>Fragilariopsis</taxon>
    </lineage>
</organism>
<accession>A0A1E7EYJ7</accession>
<dbReference type="Proteomes" id="UP000095751">
    <property type="component" value="Unassembled WGS sequence"/>
</dbReference>
<dbReference type="Pfam" id="PF22052">
    <property type="entry name" value="DUF6937"/>
    <property type="match status" value="1"/>
</dbReference>
<dbReference type="InterPro" id="IPR054218">
    <property type="entry name" value="DUF6938"/>
</dbReference>
<keyword evidence="5" id="KW-1185">Reference proteome</keyword>
<keyword evidence="1" id="KW-1133">Transmembrane helix</keyword>
<evidence type="ECO:0000259" key="2">
    <source>
        <dbReference type="Pfam" id="PF22052"/>
    </source>
</evidence>
<protein>
    <submittedName>
        <fullName evidence="4">Uncharacterized protein</fullName>
    </submittedName>
</protein>
<evidence type="ECO:0000256" key="1">
    <source>
        <dbReference type="SAM" id="Phobius"/>
    </source>
</evidence>
<feature type="domain" description="DUF6938" evidence="3">
    <location>
        <begin position="304"/>
        <end position="540"/>
    </location>
</feature>
<gene>
    <name evidence="4" type="ORF">FRACYDRAFT_193278</name>
</gene>
<sequence>MVSFSSDLQLYVSITVAVLAVVIVSVYLFLKSWSESAYDFYKNDPLTLCDIDSYVSSSDYNQNPPNKLKVSFIHKVQVRGFSGRTARTNPYIPIECIKSTHVDGLFVSRRATGEVKDGEEKATPLEDVLALGSNKTKTKKPTVVIATIRMGFGHHRIAYSVASWAMSAGYTTIFHDFLNIESDEANLIKTLDHFYSKFSRIASEFGGYAEKAWGQAMKQGDADGLRAAALTAAQLQPLLKCYPLDTPIVCTHQICALVASACGFTNVINLVVDNYPQWFLVVPKTINLTQGPVNYQSYLKMGIPFSELKLAGHWCPYELVTNIPLDCQRRIQRSTTTKPRRLLIPIGGAGAQKTFLIQLIQSLEPQIKNGTIQLFLNAGDHIHMKVAFEEILQKCSFDYELITTTQGVYDFQKKLLNGDNEPNKPITLFAFDEYFPAVATTDILCRVSDILTCKPSELAFYPIPKLHIRRVGDHEEYSAIRSAEVNDGSLETRTIPDTIRYIELLTNPNCNLLAMWNEQIIINHQKLNMYNGCKNAVKWAVEASTASD</sequence>
<evidence type="ECO:0000259" key="3">
    <source>
        <dbReference type="Pfam" id="PF22053"/>
    </source>
</evidence>
<feature type="transmembrane region" description="Helical" evidence="1">
    <location>
        <begin position="12"/>
        <end position="30"/>
    </location>
</feature>
<dbReference type="AlphaFoldDB" id="A0A1E7EYJ7"/>
<keyword evidence="1" id="KW-0472">Membrane</keyword>
<reference evidence="4 5" key="1">
    <citation type="submission" date="2016-09" db="EMBL/GenBank/DDBJ databases">
        <title>Extensive genetic diversity and differential bi-allelic expression allows diatom success in the polar Southern Ocean.</title>
        <authorList>
            <consortium name="DOE Joint Genome Institute"/>
            <person name="Mock T."/>
            <person name="Otillar R.P."/>
            <person name="Strauss J."/>
            <person name="Dupont C."/>
            <person name="Frickenhaus S."/>
            <person name="Maumus F."/>
            <person name="Mcmullan M."/>
            <person name="Sanges R."/>
            <person name="Schmutz J."/>
            <person name="Toseland A."/>
            <person name="Valas R."/>
            <person name="Veluchamy A."/>
            <person name="Ward B.J."/>
            <person name="Allen A."/>
            <person name="Barry K."/>
            <person name="Falciatore A."/>
            <person name="Ferrante M."/>
            <person name="Fortunato A.E."/>
            <person name="Gloeckner G."/>
            <person name="Gruber A."/>
            <person name="Hipkin R."/>
            <person name="Janech M."/>
            <person name="Kroth P."/>
            <person name="Leese F."/>
            <person name="Lindquist E."/>
            <person name="Lyon B.R."/>
            <person name="Martin J."/>
            <person name="Mayer C."/>
            <person name="Parker M."/>
            <person name="Quesneville H."/>
            <person name="Raymond J."/>
            <person name="Uhlig C."/>
            <person name="Valentin K.U."/>
            <person name="Worden A.Z."/>
            <person name="Armbrust E.V."/>
            <person name="Bowler C."/>
            <person name="Green B."/>
            <person name="Moulton V."/>
            <person name="Van Oosterhout C."/>
            <person name="Grigoriev I."/>
        </authorList>
    </citation>
    <scope>NUCLEOTIDE SEQUENCE [LARGE SCALE GENOMIC DNA]</scope>
    <source>
        <strain evidence="4 5">CCMP1102</strain>
    </source>
</reference>
<evidence type="ECO:0000313" key="5">
    <source>
        <dbReference type="Proteomes" id="UP000095751"/>
    </source>
</evidence>
<evidence type="ECO:0000313" key="4">
    <source>
        <dbReference type="EMBL" id="OEU10937.1"/>
    </source>
</evidence>
<dbReference type="InterPro" id="IPR054217">
    <property type="entry name" value="DUF6937"/>
</dbReference>
<dbReference type="EMBL" id="KV784370">
    <property type="protein sequence ID" value="OEU10937.1"/>
    <property type="molecule type" value="Genomic_DNA"/>
</dbReference>
<dbReference type="KEGG" id="fcy:FRACYDRAFT_193278"/>
<dbReference type="InParanoid" id="A0A1E7EYJ7"/>
<name>A0A1E7EYJ7_9STRA</name>